<organism evidence="2 3">
    <name type="scientific">Deinococcus arcticus</name>
    <dbReference type="NCBI Taxonomy" id="2136176"/>
    <lineage>
        <taxon>Bacteria</taxon>
        <taxon>Thermotogati</taxon>
        <taxon>Deinococcota</taxon>
        <taxon>Deinococci</taxon>
        <taxon>Deinococcales</taxon>
        <taxon>Deinococcaceae</taxon>
        <taxon>Deinococcus</taxon>
    </lineage>
</organism>
<evidence type="ECO:0008006" key="4">
    <source>
        <dbReference type="Google" id="ProtNLM"/>
    </source>
</evidence>
<sequence length="176" mass="18896">MHPYTAPMRRVLPVLLLAALVSPAHAASVEVPGTGVRFTVPAGFVKMPPDILKLKYSRGAPPTAVYSTPGPGWAVNIAFAVRRAEVPGDMAALKVLLERSVQGAPGFRWESRGVKTLGPRAWVVLRFWVQGADAPIYNDLRATPVKGGLLIVTANAAKSQYPRYVQTLSAALDSLR</sequence>
<dbReference type="Proteomes" id="UP000240317">
    <property type="component" value="Unassembled WGS sequence"/>
</dbReference>
<dbReference type="Gene3D" id="3.40.1000.10">
    <property type="entry name" value="Mog1/PsbP, alpha/beta/alpha sandwich"/>
    <property type="match status" value="1"/>
</dbReference>
<proteinExistence type="predicted"/>
<keyword evidence="1" id="KW-0732">Signal</keyword>
<reference evidence="2 3" key="1">
    <citation type="submission" date="2018-03" db="EMBL/GenBank/DDBJ databases">
        <title>Draft genome of Deinococcus sp. OD32.</title>
        <authorList>
            <person name="Wang X.-P."/>
            <person name="Du Z.-J."/>
        </authorList>
    </citation>
    <scope>NUCLEOTIDE SEQUENCE [LARGE SCALE GENOMIC DNA]</scope>
    <source>
        <strain evidence="2 3">OD32</strain>
    </source>
</reference>
<name>A0A2T3W8G4_9DEIO</name>
<evidence type="ECO:0000313" key="3">
    <source>
        <dbReference type="Proteomes" id="UP000240317"/>
    </source>
</evidence>
<keyword evidence="3" id="KW-1185">Reference proteome</keyword>
<dbReference type="AlphaFoldDB" id="A0A2T3W8G4"/>
<comment type="caution">
    <text evidence="2">The sequence shown here is derived from an EMBL/GenBank/DDBJ whole genome shotgun (WGS) entry which is preliminary data.</text>
</comment>
<feature type="signal peptide" evidence="1">
    <location>
        <begin position="1"/>
        <end position="26"/>
    </location>
</feature>
<dbReference type="EMBL" id="PYSV01000008">
    <property type="protein sequence ID" value="PTA68043.1"/>
    <property type="molecule type" value="Genomic_DNA"/>
</dbReference>
<evidence type="ECO:0000313" key="2">
    <source>
        <dbReference type="EMBL" id="PTA68043.1"/>
    </source>
</evidence>
<feature type="chain" id="PRO_5015451072" description="DUF1795 domain-containing protein" evidence="1">
    <location>
        <begin position="27"/>
        <end position="176"/>
    </location>
</feature>
<gene>
    <name evidence="2" type="ORF">C8263_10020</name>
</gene>
<accession>A0A2T3W8G4</accession>
<protein>
    <recommendedName>
        <fullName evidence="4">DUF1795 domain-containing protein</fullName>
    </recommendedName>
</protein>
<evidence type="ECO:0000256" key="1">
    <source>
        <dbReference type="SAM" id="SignalP"/>
    </source>
</evidence>